<proteinExistence type="predicted"/>
<accession>A0AA86TAT3</accession>
<gene>
    <name evidence="1" type="ORF">AYBTSS11_LOCUS24851</name>
</gene>
<evidence type="ECO:0000313" key="1">
    <source>
        <dbReference type="EMBL" id="CAJ1972796.1"/>
    </source>
</evidence>
<reference evidence="1" key="1">
    <citation type="submission" date="2023-10" db="EMBL/GenBank/DDBJ databases">
        <authorList>
            <person name="Domelevo Entfellner J.-B."/>
        </authorList>
    </citation>
    <scope>NUCLEOTIDE SEQUENCE</scope>
</reference>
<dbReference type="AlphaFoldDB" id="A0AA86TAT3"/>
<protein>
    <submittedName>
        <fullName evidence="1">Uncharacterized protein</fullName>
    </submittedName>
</protein>
<dbReference type="Proteomes" id="UP001189624">
    <property type="component" value="Chromosome 8"/>
</dbReference>
<organism evidence="1 2">
    <name type="scientific">Sphenostylis stenocarpa</name>
    <dbReference type="NCBI Taxonomy" id="92480"/>
    <lineage>
        <taxon>Eukaryota</taxon>
        <taxon>Viridiplantae</taxon>
        <taxon>Streptophyta</taxon>
        <taxon>Embryophyta</taxon>
        <taxon>Tracheophyta</taxon>
        <taxon>Spermatophyta</taxon>
        <taxon>Magnoliopsida</taxon>
        <taxon>eudicotyledons</taxon>
        <taxon>Gunneridae</taxon>
        <taxon>Pentapetalae</taxon>
        <taxon>rosids</taxon>
        <taxon>fabids</taxon>
        <taxon>Fabales</taxon>
        <taxon>Fabaceae</taxon>
        <taxon>Papilionoideae</taxon>
        <taxon>50 kb inversion clade</taxon>
        <taxon>NPAAA clade</taxon>
        <taxon>indigoferoid/millettioid clade</taxon>
        <taxon>Phaseoleae</taxon>
        <taxon>Sphenostylis</taxon>
    </lineage>
</organism>
<evidence type="ECO:0000313" key="2">
    <source>
        <dbReference type="Proteomes" id="UP001189624"/>
    </source>
</evidence>
<keyword evidence="2" id="KW-1185">Reference proteome</keyword>
<sequence>MLQIEYRITDLYYGWGVKEKERLIVEKGKHDFEFLVGGLSGSLSALNLTPECDTTWNRTVYIGSDLYTADAE</sequence>
<dbReference type="EMBL" id="OY731405">
    <property type="protein sequence ID" value="CAJ1972796.1"/>
    <property type="molecule type" value="Genomic_DNA"/>
</dbReference>
<dbReference type="Gramene" id="rna-AYBTSS11_LOCUS24851">
    <property type="protein sequence ID" value="CAJ1972796.1"/>
    <property type="gene ID" value="gene-AYBTSS11_LOCUS24851"/>
</dbReference>
<name>A0AA86TAT3_9FABA</name>